<dbReference type="EMBL" id="BLLB01000002">
    <property type="protein sequence ID" value="GFH00687.1"/>
    <property type="molecule type" value="Genomic_DNA"/>
</dbReference>
<dbReference type="Gene3D" id="1.10.630.10">
    <property type="entry name" value="Cytochrome P450"/>
    <property type="match status" value="1"/>
</dbReference>
<dbReference type="GO" id="GO:0016705">
    <property type="term" value="F:oxidoreductase activity, acting on paired donors, with incorporation or reduction of molecular oxygen"/>
    <property type="evidence" value="ECO:0007669"/>
    <property type="project" value="InterPro"/>
</dbReference>
<sequence>MHRRIMQEAFTRPRLTGYVKQVGPSVRSSIPKWPTGSGVRLYPLLKDLTRNVATDVFMGGRGKEDSGSVNRAFVATVRAASAIVRAPLPGTRYPPEYAVAGCWRSISPDTYRRPARDRMMIYSPLYVRRAPRTANASLMPTS</sequence>
<keyword evidence="2" id="KW-1185">Reference proteome</keyword>
<name>A0A7I9ZJ22_9MYCO</name>
<organism evidence="1 2">
    <name type="scientific">Mycolicibacterium hippocampi</name>
    <dbReference type="NCBI Taxonomy" id="659824"/>
    <lineage>
        <taxon>Bacteria</taxon>
        <taxon>Bacillati</taxon>
        <taxon>Actinomycetota</taxon>
        <taxon>Actinomycetes</taxon>
        <taxon>Mycobacteriales</taxon>
        <taxon>Mycobacteriaceae</taxon>
        <taxon>Mycolicibacterium</taxon>
    </lineage>
</organism>
<protein>
    <submittedName>
        <fullName evidence="1">Uncharacterized protein</fullName>
    </submittedName>
</protein>
<evidence type="ECO:0000313" key="1">
    <source>
        <dbReference type="EMBL" id="GFH00687.1"/>
    </source>
</evidence>
<dbReference type="GO" id="GO:0020037">
    <property type="term" value="F:heme binding"/>
    <property type="evidence" value="ECO:0007669"/>
    <property type="project" value="InterPro"/>
</dbReference>
<evidence type="ECO:0000313" key="2">
    <source>
        <dbReference type="Proteomes" id="UP000465304"/>
    </source>
</evidence>
<reference evidence="1 2" key="1">
    <citation type="journal article" date="2019" name="Emerg. Microbes Infect.">
        <title>Comprehensive subspecies identification of 175 nontuberculous mycobacteria species based on 7547 genomic profiles.</title>
        <authorList>
            <person name="Matsumoto Y."/>
            <person name="Kinjo T."/>
            <person name="Motooka D."/>
            <person name="Nabeya D."/>
            <person name="Jung N."/>
            <person name="Uechi K."/>
            <person name="Horii T."/>
            <person name="Iida T."/>
            <person name="Fujita J."/>
            <person name="Nakamura S."/>
        </authorList>
    </citation>
    <scope>NUCLEOTIDE SEQUENCE [LARGE SCALE GENOMIC DNA]</scope>
    <source>
        <strain evidence="1 2">JCM 30996</strain>
    </source>
</reference>
<dbReference type="Proteomes" id="UP000465304">
    <property type="component" value="Unassembled WGS sequence"/>
</dbReference>
<gene>
    <name evidence="1" type="ORF">MHIP_11700</name>
</gene>
<proteinExistence type="predicted"/>
<dbReference type="InterPro" id="IPR036396">
    <property type="entry name" value="Cyt_P450_sf"/>
</dbReference>
<dbReference type="GO" id="GO:0004497">
    <property type="term" value="F:monooxygenase activity"/>
    <property type="evidence" value="ECO:0007669"/>
    <property type="project" value="InterPro"/>
</dbReference>
<accession>A0A7I9ZJ22</accession>
<dbReference type="AlphaFoldDB" id="A0A7I9ZJ22"/>
<dbReference type="GO" id="GO:0005506">
    <property type="term" value="F:iron ion binding"/>
    <property type="evidence" value="ECO:0007669"/>
    <property type="project" value="InterPro"/>
</dbReference>
<comment type="caution">
    <text evidence="1">The sequence shown here is derived from an EMBL/GenBank/DDBJ whole genome shotgun (WGS) entry which is preliminary data.</text>
</comment>
<dbReference type="SUPFAM" id="SSF48264">
    <property type="entry name" value="Cytochrome P450"/>
    <property type="match status" value="1"/>
</dbReference>